<evidence type="ECO:0000256" key="1">
    <source>
        <dbReference type="ARBA" id="ARBA00022603"/>
    </source>
</evidence>
<keyword evidence="3" id="KW-0949">S-adenosyl-L-methionine</keyword>
<dbReference type="InterPro" id="IPR020596">
    <property type="entry name" value="rRNA_Ade_Mease_Trfase_CS"/>
</dbReference>
<dbReference type="PANTHER" id="PTHR47739:SF1">
    <property type="entry name" value="TRNA1(VAL) (ADENINE(37)-N6)-METHYLTRANSFERASE"/>
    <property type="match status" value="1"/>
</dbReference>
<dbReference type="SMART" id="SM00650">
    <property type="entry name" value="rADc"/>
    <property type="match status" value="1"/>
</dbReference>
<keyword evidence="6" id="KW-1185">Reference proteome</keyword>
<gene>
    <name evidence="5" type="ORF">L0U88_00585</name>
</gene>
<dbReference type="Proteomes" id="UP001200145">
    <property type="component" value="Unassembled WGS sequence"/>
</dbReference>
<evidence type="ECO:0000256" key="2">
    <source>
        <dbReference type="ARBA" id="ARBA00022679"/>
    </source>
</evidence>
<reference evidence="5 6" key="1">
    <citation type="submission" date="2022-01" db="EMBL/GenBank/DDBJ databases">
        <title>Flavihumibacter sp. nov., isolated from sediment of a river.</title>
        <authorList>
            <person name="Liu H."/>
        </authorList>
    </citation>
    <scope>NUCLEOTIDE SEQUENCE [LARGE SCALE GENOMIC DNA]</scope>
    <source>
        <strain evidence="5 6">RY-1</strain>
    </source>
</reference>
<dbReference type="Gene3D" id="3.40.50.150">
    <property type="entry name" value="Vaccinia Virus protein VP39"/>
    <property type="match status" value="1"/>
</dbReference>
<dbReference type="InterPro" id="IPR007848">
    <property type="entry name" value="Small_mtfrase_dom"/>
</dbReference>
<dbReference type="GO" id="GO:0008168">
    <property type="term" value="F:methyltransferase activity"/>
    <property type="evidence" value="ECO:0007669"/>
    <property type="project" value="UniProtKB-KW"/>
</dbReference>
<name>A0ABS9BC07_9BACT</name>
<comment type="caution">
    <text evidence="5">The sequence shown here is derived from an EMBL/GenBank/DDBJ whole genome shotgun (WGS) entry which is preliminary data.</text>
</comment>
<dbReference type="InterPro" id="IPR020598">
    <property type="entry name" value="rRNA_Ade_methylase_Trfase_N"/>
</dbReference>
<keyword evidence="5" id="KW-0436">Ligase</keyword>
<dbReference type="GO" id="GO:0016874">
    <property type="term" value="F:ligase activity"/>
    <property type="evidence" value="ECO:0007669"/>
    <property type="project" value="UniProtKB-KW"/>
</dbReference>
<dbReference type="RefSeq" id="WP_234863551.1">
    <property type="nucleotide sequence ID" value="NZ_JAKEVY010000001.1"/>
</dbReference>
<keyword evidence="1 5" id="KW-0489">Methyltransferase</keyword>
<sequence length="220" mass="24897">MKVCTEACLFGAWLAEEFRGKDMDSALDIGTGTGLLSLMLAQETKFAKLDAIELDEPAAKQATANFEASPWSPRLHVFQGDALRFSFPRVYSLVFSNPPFFEQSLLSPDARLNQAKHESDLDLASLIQLAENITEESGYFAILLPYLRTESLLEKIASSSFQLYKRKNVCQTEKHAPFRSFCLFRKNSPVNMHVSTICIRENGDYSPAFSRLLQPYYLYL</sequence>
<proteinExistence type="predicted"/>
<organism evidence="5 6">
    <name type="scientific">Flavihumibacter fluminis</name>
    <dbReference type="NCBI Taxonomy" id="2909236"/>
    <lineage>
        <taxon>Bacteria</taxon>
        <taxon>Pseudomonadati</taxon>
        <taxon>Bacteroidota</taxon>
        <taxon>Chitinophagia</taxon>
        <taxon>Chitinophagales</taxon>
        <taxon>Chitinophagaceae</taxon>
        <taxon>Flavihumibacter</taxon>
    </lineage>
</organism>
<dbReference type="Pfam" id="PF05175">
    <property type="entry name" value="MTS"/>
    <property type="match status" value="1"/>
</dbReference>
<dbReference type="CDD" id="cd02440">
    <property type="entry name" value="AdoMet_MTases"/>
    <property type="match status" value="1"/>
</dbReference>
<evidence type="ECO:0000313" key="6">
    <source>
        <dbReference type="Proteomes" id="UP001200145"/>
    </source>
</evidence>
<feature type="domain" description="Ribosomal RNA adenine methylase transferase N-terminal" evidence="4">
    <location>
        <begin position="14"/>
        <end position="167"/>
    </location>
</feature>
<dbReference type="SUPFAM" id="SSF53335">
    <property type="entry name" value="S-adenosyl-L-methionine-dependent methyltransferases"/>
    <property type="match status" value="1"/>
</dbReference>
<protein>
    <submittedName>
        <fullName evidence="5">Methyltransferase</fullName>
    </submittedName>
</protein>
<accession>A0ABS9BC07</accession>
<dbReference type="InterPro" id="IPR050210">
    <property type="entry name" value="tRNA_Adenine-N(6)_MTase"/>
</dbReference>
<evidence type="ECO:0000259" key="4">
    <source>
        <dbReference type="SMART" id="SM00650"/>
    </source>
</evidence>
<dbReference type="GO" id="GO:0032259">
    <property type="term" value="P:methylation"/>
    <property type="evidence" value="ECO:0007669"/>
    <property type="project" value="UniProtKB-KW"/>
</dbReference>
<dbReference type="InterPro" id="IPR029063">
    <property type="entry name" value="SAM-dependent_MTases_sf"/>
</dbReference>
<dbReference type="PROSITE" id="PS01131">
    <property type="entry name" value="RRNA_A_DIMETH"/>
    <property type="match status" value="1"/>
</dbReference>
<evidence type="ECO:0000313" key="5">
    <source>
        <dbReference type="EMBL" id="MCF1713121.1"/>
    </source>
</evidence>
<dbReference type="EMBL" id="JAKEVY010000001">
    <property type="protein sequence ID" value="MCF1713121.1"/>
    <property type="molecule type" value="Genomic_DNA"/>
</dbReference>
<dbReference type="PANTHER" id="PTHR47739">
    <property type="entry name" value="TRNA1(VAL) (ADENINE(37)-N6)-METHYLTRANSFERASE"/>
    <property type="match status" value="1"/>
</dbReference>
<evidence type="ECO:0000256" key="3">
    <source>
        <dbReference type="ARBA" id="ARBA00022691"/>
    </source>
</evidence>
<keyword evidence="2" id="KW-0808">Transferase</keyword>